<reference evidence="1" key="1">
    <citation type="submission" date="2022-03" db="EMBL/GenBank/DDBJ databases">
        <title>De novo assembled genomes of Belliella spp. (Cyclobacteriaceae) strains.</title>
        <authorList>
            <person name="Szabo A."/>
            <person name="Korponai K."/>
            <person name="Felfoldi T."/>
        </authorList>
    </citation>
    <scope>NUCLEOTIDE SEQUENCE</scope>
    <source>
        <strain evidence="1">DSM 111904</strain>
    </source>
</reference>
<name>A0ABS9V230_9BACT</name>
<dbReference type="Proteomes" id="UP001165489">
    <property type="component" value="Unassembled WGS sequence"/>
</dbReference>
<accession>A0ABS9V230</accession>
<organism evidence="1 2">
    <name type="scientific">Belliella filtrata</name>
    <dbReference type="NCBI Taxonomy" id="2923435"/>
    <lineage>
        <taxon>Bacteria</taxon>
        <taxon>Pseudomonadati</taxon>
        <taxon>Bacteroidota</taxon>
        <taxon>Cytophagia</taxon>
        <taxon>Cytophagales</taxon>
        <taxon>Cyclobacteriaceae</taxon>
        <taxon>Belliella</taxon>
    </lineage>
</organism>
<dbReference type="EMBL" id="JAKZGP010000033">
    <property type="protein sequence ID" value="MCH7410274.1"/>
    <property type="molecule type" value="Genomic_DNA"/>
</dbReference>
<evidence type="ECO:0000313" key="2">
    <source>
        <dbReference type="Proteomes" id="UP001165489"/>
    </source>
</evidence>
<sequence length="85" mass="9561">MDTFEECKKVLAHCNALRLCWFGKELTEHIQKTMDGSPEDRLESLLCSSDIIESAFGKYKNYIQANPMVGITNLCLAAFTGKLTK</sequence>
<protein>
    <recommendedName>
        <fullName evidence="3">Transposase</fullName>
    </recommendedName>
</protein>
<gene>
    <name evidence="1" type="ORF">MM239_12775</name>
</gene>
<comment type="caution">
    <text evidence="1">The sequence shown here is derived from an EMBL/GenBank/DDBJ whole genome shotgun (WGS) entry which is preliminary data.</text>
</comment>
<evidence type="ECO:0008006" key="3">
    <source>
        <dbReference type="Google" id="ProtNLM"/>
    </source>
</evidence>
<dbReference type="RefSeq" id="WP_241348641.1">
    <property type="nucleotide sequence ID" value="NZ_JAKZGP010000033.1"/>
</dbReference>
<keyword evidence="2" id="KW-1185">Reference proteome</keyword>
<proteinExistence type="predicted"/>
<evidence type="ECO:0000313" key="1">
    <source>
        <dbReference type="EMBL" id="MCH7410274.1"/>
    </source>
</evidence>